<accession>A0AAE4CXC6</accession>
<reference evidence="1 2" key="1">
    <citation type="submission" date="2023-07" db="EMBL/GenBank/DDBJ databases">
        <title>Sequencing the genomes of 1000 actinobacteria strains.</title>
        <authorList>
            <person name="Klenk H.-P."/>
        </authorList>
    </citation>
    <scope>NUCLEOTIDE SEQUENCE [LARGE SCALE GENOMIC DNA]</scope>
    <source>
        <strain evidence="1 2">DSM 44711</strain>
    </source>
</reference>
<dbReference type="AlphaFoldDB" id="A0AAE4CXC6"/>
<evidence type="ECO:0000313" key="1">
    <source>
        <dbReference type="EMBL" id="MDR7327342.1"/>
    </source>
</evidence>
<gene>
    <name evidence="1" type="ORF">J2S44_007592</name>
</gene>
<organism evidence="1 2">
    <name type="scientific">Catenuloplanes niger</name>
    <dbReference type="NCBI Taxonomy" id="587534"/>
    <lineage>
        <taxon>Bacteria</taxon>
        <taxon>Bacillati</taxon>
        <taxon>Actinomycetota</taxon>
        <taxon>Actinomycetes</taxon>
        <taxon>Micromonosporales</taxon>
        <taxon>Micromonosporaceae</taxon>
        <taxon>Catenuloplanes</taxon>
    </lineage>
</organism>
<keyword evidence="2" id="KW-1185">Reference proteome</keyword>
<dbReference type="Proteomes" id="UP001183629">
    <property type="component" value="Unassembled WGS sequence"/>
</dbReference>
<dbReference type="RefSeq" id="WP_310424579.1">
    <property type="nucleotide sequence ID" value="NZ_JAVDYC010000001.1"/>
</dbReference>
<evidence type="ECO:0000313" key="2">
    <source>
        <dbReference type="Proteomes" id="UP001183629"/>
    </source>
</evidence>
<protein>
    <submittedName>
        <fullName evidence="1">Uncharacterized protein</fullName>
    </submittedName>
</protein>
<comment type="caution">
    <text evidence="1">The sequence shown here is derived from an EMBL/GenBank/DDBJ whole genome shotgun (WGS) entry which is preliminary data.</text>
</comment>
<dbReference type="EMBL" id="JAVDYC010000001">
    <property type="protein sequence ID" value="MDR7327342.1"/>
    <property type="molecule type" value="Genomic_DNA"/>
</dbReference>
<sequence length="163" mass="18224">MPWRETPAELAGRLRWHGVDPGRVHDVPAAWKGFRAFLAVAVDGLEPGADADGFIVQWGRHDWHDDLPGLNFTRQLAVDVRGDGGCQPEYWHVRLDMVFADAPALADLDRLPVQDTGFDLSPCGPGRERALAEAEWEVRHYPVLRALWRSAPVRSAVTLERAD</sequence>
<proteinExistence type="predicted"/>
<name>A0AAE4CXC6_9ACTN</name>